<feature type="chain" id="PRO_5004650393" description="Lipoprotein" evidence="1">
    <location>
        <begin position="18"/>
        <end position="755"/>
    </location>
</feature>
<dbReference type="PATRIC" id="fig|1260221.3.peg.3362"/>
<reference evidence="2 3" key="1">
    <citation type="journal article" date="2013" name="ISME J.">
        <title>Comparative genomics of pathogenic lineages of Vibrio nigripulchritudo identifies virulence-associated traits.</title>
        <authorList>
            <person name="Goudenege D."/>
            <person name="Labreuche Y."/>
            <person name="Krin E."/>
            <person name="Ansquer D."/>
            <person name="Mangenot S."/>
            <person name="Calteau A."/>
            <person name="Medigue C."/>
            <person name="Mazel D."/>
            <person name="Polz M.F."/>
            <person name="Le Roux F."/>
        </authorList>
    </citation>
    <scope>NUCLEOTIDE SEQUENCE [LARGE SCALE GENOMIC DNA]</scope>
    <source>
        <strain evidence="3">SnF1</strain>
    </source>
</reference>
<gene>
    <name evidence="2" type="ORF">VIBNI_A3544</name>
</gene>
<keyword evidence="1" id="KW-0732">Signal</keyword>
<dbReference type="AlphaFoldDB" id="U4KHG0"/>
<proteinExistence type="predicted"/>
<evidence type="ECO:0000256" key="1">
    <source>
        <dbReference type="SAM" id="SignalP"/>
    </source>
</evidence>
<evidence type="ECO:0008006" key="4">
    <source>
        <dbReference type="Google" id="ProtNLM"/>
    </source>
</evidence>
<dbReference type="KEGG" id="vni:VIBNI_A3544"/>
<feature type="signal peptide" evidence="1">
    <location>
        <begin position="1"/>
        <end position="17"/>
    </location>
</feature>
<keyword evidence="3" id="KW-1185">Reference proteome</keyword>
<dbReference type="EMBL" id="FO203526">
    <property type="protein sequence ID" value="CCO59519.1"/>
    <property type="molecule type" value="Genomic_DNA"/>
</dbReference>
<dbReference type="STRING" id="28173.VIBNI_A3544"/>
<name>U4KHG0_9VIBR</name>
<dbReference type="PROSITE" id="PS51257">
    <property type="entry name" value="PROKAR_LIPOPROTEIN"/>
    <property type="match status" value="1"/>
</dbReference>
<dbReference type="Proteomes" id="UP000016895">
    <property type="component" value="Chromosome 1"/>
</dbReference>
<accession>U4KHG0</accession>
<protein>
    <recommendedName>
        <fullName evidence="4">Lipoprotein</fullName>
    </recommendedName>
</protein>
<dbReference type="RefSeq" id="WP_022551945.1">
    <property type="nucleotide sequence ID" value="NC_022528.1"/>
</dbReference>
<organism evidence="2 3">
    <name type="scientific">Vibrio nigripulchritudo</name>
    <dbReference type="NCBI Taxonomy" id="28173"/>
    <lineage>
        <taxon>Bacteria</taxon>
        <taxon>Pseudomonadati</taxon>
        <taxon>Pseudomonadota</taxon>
        <taxon>Gammaproteobacteria</taxon>
        <taxon>Vibrionales</taxon>
        <taxon>Vibrionaceae</taxon>
        <taxon>Vibrio</taxon>
    </lineage>
</organism>
<dbReference type="OrthoDB" id="5897571at2"/>
<evidence type="ECO:0000313" key="3">
    <source>
        <dbReference type="Proteomes" id="UP000016895"/>
    </source>
</evidence>
<sequence>MSKRVAATLATSMFVLAGCFGGDNSSSSNSDNGGKAVSSNLSGRVADGYLEGATICLDTNLNMVCDVGEPSAVSDSEGRYNLNISNEQASQYPVIAIVTPNVTDKDTNNYVANAYTLVSPPGYSQFISPITTLLALSAQDYSTDSLATSASILRSQLGVSDEVDLYSDFIAAQSNNDNRDGYKKVHNVAQLVARKLGQHLKSFNNGDNEGEIDKTKLVVAVDSVSKSVSELAELGDLSGFNADAIAQSKSSEWNDDVKDIVPSEKFAQIENERSLPNALSGGVYQFIDTDGNKTDFLTIKLNVTGQGYNDSNAIVVTNTNGDTYTFEPTDRSDVDLDFDGQVAFVKTLAGDTLVSDTYTFSLTKGEGDSLELFTDSYVQPTLASYNNNLLSAGISRVYTPFNETFLSFPVEDDELFYQALLLDAEDNVIYTGRVEQGRSVVWNDDLAEVQAAAKLLVKASDGSNHRDSHYTRELFKTALTEPEDTPFIGFARTYFRNAYDVSSSKSKQRYVFQFNAEPAAEENASALVKKVNTFKIEYFNPNTSSYVEVLSANVQDSIFEELGKSAEAEQNDYDLWYQLDNDGSVIYLDAFFQGDTSTAEMAVGTYRYSVTDTNGKTFYRYDYYGGLSAGFPELVASSFNAKELNADWYQLSIDSAEGGDGSLVYEFQFNVVYQSDDGEDHNYLFGLGRQREPIALVKKQTLEDAIEEFELDRGVEVSEILVDVSIFDGKKSYKIDNRFELTDISFAQALVAENQ</sequence>
<evidence type="ECO:0000313" key="2">
    <source>
        <dbReference type="EMBL" id="CCO59519.1"/>
    </source>
</evidence>